<dbReference type="InterPro" id="IPR056738">
    <property type="entry name" value="NfeD1b_N"/>
</dbReference>
<sequence>MICPRGSGRLLSWACFLTVLTSILGGLVQAQPPAAVPNDTYPGQFFTITEPITDKTLEQVRAATRQFVDRSAGAAHGKLPILVFEFRPGETAPGHSTFGMSYDLAFYLMRNLGGAKTTVAYVPEPLKGYAVLAALACDELVMGSQATIGPITPEDETPRREIQDIIRTLADTKVRDRDLLLGLVDRTADLRVIRTTDKQIHYVLADNLAEFKKTHQILEDVPAWEGGQRGVITAKRAREEGFSKLTTDYPAELVKIYRISGRSTADDPTLGQVLRPVWIKIDGPLDTVQRSYLTRRIEQARQEKVNLVFFEINSEGGIDMPADGIADMIAGIKDMKTVAFINDRAIGVSILAALACNEIVFRKGSEMGDVRQLVVGRGQVVPLNEGQIQAIANRAANLAEQKGHPAAIARAMVDPDVEVIEATDNKTGAVSQVLQSDIQAEPGRYLNPRVRKSSGEVLTVTAEDAVSYGLGQMVNEKDDFLALYGLRGKQIRVDGPTWVDTLVTVLTDPIVSWILLFVGLFMLVLELKLPGIGLPAITSALAFLLFFWSHYLSGTADQLEIILFLVGLVCLALELFVFPGFGVFGMSGVLLILTSIVMASHTFVWPTQEYEYRELAYTLIQITVAMVAVGAGAVVIARYFPSLPLFNRLVLKPEPWTGSGMDDAIVKPSLEGYESLGFLIGETGRTTTMLRPSGKARFGEMLLDVTADGYFIEPDSLVEVIDVHGSRVTVKRIGS</sequence>
<dbReference type="AlphaFoldDB" id="A0AAU7CG14"/>
<evidence type="ECO:0000259" key="7">
    <source>
        <dbReference type="Pfam" id="PF24961"/>
    </source>
</evidence>
<keyword evidence="2 5" id="KW-0812">Transmembrane</keyword>
<feature type="domain" description="NfeD integral membrane" evidence="7">
    <location>
        <begin position="511"/>
        <end position="636"/>
    </location>
</feature>
<dbReference type="InterPro" id="IPR052165">
    <property type="entry name" value="Membrane_assoc_protease"/>
</dbReference>
<dbReference type="Pfam" id="PF25145">
    <property type="entry name" value="NfeD1b_N"/>
    <property type="match status" value="1"/>
</dbReference>
<feature type="transmembrane region" description="Helical" evidence="5">
    <location>
        <begin position="561"/>
        <end position="581"/>
    </location>
</feature>
<dbReference type="SUPFAM" id="SSF52096">
    <property type="entry name" value="ClpP/crotonase"/>
    <property type="match status" value="1"/>
</dbReference>
<evidence type="ECO:0000256" key="1">
    <source>
        <dbReference type="ARBA" id="ARBA00004141"/>
    </source>
</evidence>
<dbReference type="Pfam" id="PF01957">
    <property type="entry name" value="NfeD"/>
    <property type="match status" value="1"/>
</dbReference>
<dbReference type="RefSeq" id="WP_406696853.1">
    <property type="nucleotide sequence ID" value="NZ_CP155447.1"/>
</dbReference>
<dbReference type="EMBL" id="CP155447">
    <property type="protein sequence ID" value="XBH04106.1"/>
    <property type="molecule type" value="Genomic_DNA"/>
</dbReference>
<dbReference type="Pfam" id="PF24961">
    <property type="entry name" value="NfeD_membrane"/>
    <property type="match status" value="1"/>
</dbReference>
<evidence type="ECO:0000259" key="8">
    <source>
        <dbReference type="Pfam" id="PF25145"/>
    </source>
</evidence>
<feature type="domain" description="NfeD-like C-terminal" evidence="6">
    <location>
        <begin position="679"/>
        <end position="732"/>
    </location>
</feature>
<dbReference type="InterPro" id="IPR056739">
    <property type="entry name" value="NfeD_membrane"/>
</dbReference>
<dbReference type="PANTHER" id="PTHR33507:SF3">
    <property type="entry name" value="INNER MEMBRANE PROTEIN YBBJ"/>
    <property type="match status" value="1"/>
</dbReference>
<dbReference type="GO" id="GO:0005886">
    <property type="term" value="C:plasma membrane"/>
    <property type="evidence" value="ECO:0007669"/>
    <property type="project" value="TreeGrafter"/>
</dbReference>
<accession>A0AAU7CG14</accession>
<evidence type="ECO:0000256" key="5">
    <source>
        <dbReference type="SAM" id="Phobius"/>
    </source>
</evidence>
<comment type="subcellular location">
    <subcellularLocation>
        <location evidence="1">Membrane</location>
        <topology evidence="1">Multi-pass membrane protein</topology>
    </subcellularLocation>
</comment>
<evidence type="ECO:0000256" key="4">
    <source>
        <dbReference type="ARBA" id="ARBA00023136"/>
    </source>
</evidence>
<organism evidence="9">
    <name type="scientific">Singulisphaera sp. Ch08</name>
    <dbReference type="NCBI Taxonomy" id="3120278"/>
    <lineage>
        <taxon>Bacteria</taxon>
        <taxon>Pseudomonadati</taxon>
        <taxon>Planctomycetota</taxon>
        <taxon>Planctomycetia</taxon>
        <taxon>Isosphaerales</taxon>
        <taxon>Isosphaeraceae</taxon>
        <taxon>Singulisphaera</taxon>
    </lineage>
</organism>
<feature type="transmembrane region" description="Helical" evidence="5">
    <location>
        <begin position="619"/>
        <end position="640"/>
    </location>
</feature>
<evidence type="ECO:0000256" key="3">
    <source>
        <dbReference type="ARBA" id="ARBA00022989"/>
    </source>
</evidence>
<dbReference type="InterPro" id="IPR029045">
    <property type="entry name" value="ClpP/crotonase-like_dom_sf"/>
</dbReference>
<proteinExistence type="predicted"/>
<feature type="transmembrane region" description="Helical" evidence="5">
    <location>
        <begin position="532"/>
        <end position="549"/>
    </location>
</feature>
<evidence type="ECO:0000313" key="9">
    <source>
        <dbReference type="EMBL" id="XBH04106.1"/>
    </source>
</evidence>
<reference evidence="9" key="1">
    <citation type="submission" date="2024-05" db="EMBL/GenBank/DDBJ databases">
        <title>Planctomycetes of the genus Singulisphaera possess chitinolytic capabilities.</title>
        <authorList>
            <person name="Ivanova A."/>
        </authorList>
    </citation>
    <scope>NUCLEOTIDE SEQUENCE</scope>
    <source>
        <strain evidence="9">Ch08T</strain>
    </source>
</reference>
<feature type="transmembrane region" description="Helical" evidence="5">
    <location>
        <begin position="588"/>
        <end position="607"/>
    </location>
</feature>
<keyword evidence="4 5" id="KW-0472">Membrane</keyword>
<dbReference type="Gene3D" id="2.40.50.140">
    <property type="entry name" value="Nucleic acid-binding proteins"/>
    <property type="match status" value="1"/>
</dbReference>
<dbReference type="Gene3D" id="3.90.226.10">
    <property type="entry name" value="2-enoyl-CoA Hydratase, Chain A, domain 1"/>
    <property type="match status" value="1"/>
</dbReference>
<dbReference type="InterPro" id="IPR012340">
    <property type="entry name" value="NA-bd_OB-fold"/>
</dbReference>
<name>A0AAU7CG14_9BACT</name>
<dbReference type="PANTHER" id="PTHR33507">
    <property type="entry name" value="INNER MEMBRANE PROTEIN YBBJ"/>
    <property type="match status" value="1"/>
</dbReference>
<keyword evidence="3 5" id="KW-1133">Transmembrane helix</keyword>
<evidence type="ECO:0000256" key="2">
    <source>
        <dbReference type="ARBA" id="ARBA00022692"/>
    </source>
</evidence>
<dbReference type="InterPro" id="IPR002810">
    <property type="entry name" value="NfeD-like_C"/>
</dbReference>
<protein>
    <submittedName>
        <fullName evidence="9">NfeD family protein</fullName>
    </submittedName>
</protein>
<feature type="domain" description="NfeD1b N-terminal" evidence="8">
    <location>
        <begin position="280"/>
        <end position="426"/>
    </location>
</feature>
<evidence type="ECO:0000259" key="6">
    <source>
        <dbReference type="Pfam" id="PF01957"/>
    </source>
</evidence>
<gene>
    <name evidence="9" type="ORF">V5E97_38285</name>
</gene>
<feature type="transmembrane region" description="Helical" evidence="5">
    <location>
        <begin position="502"/>
        <end position="525"/>
    </location>
</feature>